<dbReference type="Pfam" id="PF05960">
    <property type="entry name" value="DUF885"/>
    <property type="match status" value="1"/>
</dbReference>
<evidence type="ECO:0000313" key="2">
    <source>
        <dbReference type="Proteomes" id="UP000230161"/>
    </source>
</evidence>
<keyword evidence="2" id="KW-1185">Reference proteome</keyword>
<protein>
    <submittedName>
        <fullName evidence="1">Uncharacterized protein (DUF885 family)</fullName>
    </submittedName>
</protein>
<dbReference type="OrthoDB" id="9760040at2"/>
<dbReference type="Proteomes" id="UP000230161">
    <property type="component" value="Unassembled WGS sequence"/>
</dbReference>
<dbReference type="EMBL" id="PGFB01000002">
    <property type="protein sequence ID" value="PJJ63168.1"/>
    <property type="molecule type" value="Genomic_DNA"/>
</dbReference>
<evidence type="ECO:0000313" key="1">
    <source>
        <dbReference type="EMBL" id="PJJ63168.1"/>
    </source>
</evidence>
<gene>
    <name evidence="1" type="ORF">CLV54_0825</name>
</gene>
<sequence length="564" mass="62607">MTDTDTGATAPTRTPTAIDAIAETWVDTVVELDPLIGTYIGRPGGEGRFGDYSPAGRERYLDEARAVIRQLDASEAVDEVDRVTATDLRSTLLLDLESAEAGLHLRDLNVIASPAQEIRDVFDLMPTATVEDWEAISSRMHALPAAVEGYLETLRLGIRRDITPAQRQVREVVAQARKLAAEDGFFVGLAANAGLDEGSLPASLARDLSAGAGEAVLAYDRLADMLAHELDPVATPEDAVGRELYALQSRRFLGATIDLDETYEWGIEELARMTAEQEAIAREILPGASVHEAIAFLDGDESRKLHGTDALQKWMQATSDRAIEELSREHFDIPQQIRTLECLIAPTQEGGIYYTGPTDDFSRPGRMWWSVPPGVTEFDTWRELTTVYHEGVPGHHLQIGQAVYNRALLNTWRRQLAGTSGHAEGWALYAERLMQELGYLDDPADRLGMLDGQRMRAVRVVLDIGVHLGKPRLDGTGVWNADYALDVMRENVNMNDGFIRFEVNRYLGWPGQAPSYKVGQRIWEQLRDEYRRREGAGFDIKRFHRTALDLGGVGLDTLRSALLD</sequence>
<proteinExistence type="predicted"/>
<dbReference type="PANTHER" id="PTHR33361:SF2">
    <property type="entry name" value="DUF885 DOMAIN-CONTAINING PROTEIN"/>
    <property type="match status" value="1"/>
</dbReference>
<dbReference type="AlphaFoldDB" id="A0A2M9BYJ9"/>
<comment type="caution">
    <text evidence="1">The sequence shown here is derived from an EMBL/GenBank/DDBJ whole genome shotgun (WGS) entry which is preliminary data.</text>
</comment>
<dbReference type="InterPro" id="IPR010281">
    <property type="entry name" value="DUF885"/>
</dbReference>
<dbReference type="RefSeq" id="WP_100343710.1">
    <property type="nucleotide sequence ID" value="NZ_PGFB01000002.1"/>
</dbReference>
<reference evidence="1 2" key="1">
    <citation type="submission" date="2017-11" db="EMBL/GenBank/DDBJ databases">
        <title>Genomic Encyclopedia of Archaeal and Bacterial Type Strains, Phase II (KMG-II): From Individual Species to Whole Genera.</title>
        <authorList>
            <person name="Goeker M."/>
        </authorList>
    </citation>
    <scope>NUCLEOTIDE SEQUENCE [LARGE SCALE GENOMIC DNA]</scope>
    <source>
        <strain evidence="1 2">DSM 25625</strain>
    </source>
</reference>
<accession>A0A2M9BYJ9</accession>
<dbReference type="PANTHER" id="PTHR33361">
    <property type="entry name" value="GLR0591 PROTEIN"/>
    <property type="match status" value="1"/>
</dbReference>
<name>A0A2M9BYJ9_9MICO</name>
<organism evidence="1 2">
    <name type="scientific">Compostimonas suwonensis</name>
    <dbReference type="NCBI Taxonomy" id="1048394"/>
    <lineage>
        <taxon>Bacteria</taxon>
        <taxon>Bacillati</taxon>
        <taxon>Actinomycetota</taxon>
        <taxon>Actinomycetes</taxon>
        <taxon>Micrococcales</taxon>
        <taxon>Microbacteriaceae</taxon>
        <taxon>Compostimonas</taxon>
    </lineage>
</organism>